<keyword evidence="2" id="KW-1185">Reference proteome</keyword>
<dbReference type="EMBL" id="JAFNEN010003272">
    <property type="protein sequence ID" value="KAG8172009.1"/>
    <property type="molecule type" value="Genomic_DNA"/>
</dbReference>
<dbReference type="AlphaFoldDB" id="A0AAV6TJG6"/>
<dbReference type="Proteomes" id="UP000827092">
    <property type="component" value="Unassembled WGS sequence"/>
</dbReference>
<gene>
    <name evidence="1" type="ORF">JTE90_026910</name>
</gene>
<proteinExistence type="predicted"/>
<feature type="non-terminal residue" evidence="1">
    <location>
        <position position="83"/>
    </location>
</feature>
<reference evidence="1 2" key="1">
    <citation type="journal article" date="2022" name="Nat. Ecol. Evol.">
        <title>A masculinizing supergene underlies an exaggerated male reproductive morph in a spider.</title>
        <authorList>
            <person name="Hendrickx F."/>
            <person name="De Corte Z."/>
            <person name="Sonet G."/>
            <person name="Van Belleghem S.M."/>
            <person name="Kostlbacher S."/>
            <person name="Vangestel C."/>
        </authorList>
    </citation>
    <scope>NUCLEOTIDE SEQUENCE [LARGE SCALE GENOMIC DNA]</scope>
    <source>
        <strain evidence="1">W744_W776</strain>
    </source>
</reference>
<accession>A0AAV6TJG6</accession>
<name>A0AAV6TJG6_9ARAC</name>
<evidence type="ECO:0000313" key="1">
    <source>
        <dbReference type="EMBL" id="KAG8172009.1"/>
    </source>
</evidence>
<organism evidence="1 2">
    <name type="scientific">Oedothorax gibbosus</name>
    <dbReference type="NCBI Taxonomy" id="931172"/>
    <lineage>
        <taxon>Eukaryota</taxon>
        <taxon>Metazoa</taxon>
        <taxon>Ecdysozoa</taxon>
        <taxon>Arthropoda</taxon>
        <taxon>Chelicerata</taxon>
        <taxon>Arachnida</taxon>
        <taxon>Araneae</taxon>
        <taxon>Araneomorphae</taxon>
        <taxon>Entelegynae</taxon>
        <taxon>Araneoidea</taxon>
        <taxon>Linyphiidae</taxon>
        <taxon>Erigoninae</taxon>
        <taxon>Oedothorax</taxon>
    </lineage>
</organism>
<evidence type="ECO:0000313" key="2">
    <source>
        <dbReference type="Proteomes" id="UP000827092"/>
    </source>
</evidence>
<protein>
    <submittedName>
        <fullName evidence="1">Uncharacterized protein</fullName>
    </submittedName>
</protein>
<comment type="caution">
    <text evidence="1">The sequence shown here is derived from an EMBL/GenBank/DDBJ whole genome shotgun (WGS) entry which is preliminary data.</text>
</comment>
<sequence length="83" mass="9141">MDTEFVVSEKLGGKVTCQRRLSIAGSLIFFQEYGKGGGGLNDPVWNVGPGGMSHMVHGALENRENQRCSVGIVRADRDHRVRR</sequence>